<protein>
    <submittedName>
        <fullName evidence="3">Acetyl-CoA acetyltransferase</fullName>
        <ecNumber evidence="3">2.3.1.9</ecNumber>
    </submittedName>
</protein>
<dbReference type="EC" id="2.3.1.9" evidence="3"/>
<dbReference type="GO" id="GO:0003985">
    <property type="term" value="F:acetyl-CoA C-acetyltransferase activity"/>
    <property type="evidence" value="ECO:0007669"/>
    <property type="project" value="UniProtKB-EC"/>
</dbReference>
<evidence type="ECO:0000313" key="3">
    <source>
        <dbReference type="EMBL" id="PIY90840.1"/>
    </source>
</evidence>
<keyword evidence="3" id="KW-0808">Transferase</keyword>
<dbReference type="Proteomes" id="UP000230055">
    <property type="component" value="Unassembled WGS sequence"/>
</dbReference>
<keyword evidence="3" id="KW-0012">Acyltransferase</keyword>
<dbReference type="InterPro" id="IPR055140">
    <property type="entry name" value="Thiolase_C_2"/>
</dbReference>
<organism evidence="3 4">
    <name type="scientific">Candidatus Nealsonbacteria bacterium CG_4_10_14_0_8_um_filter_35_10</name>
    <dbReference type="NCBI Taxonomy" id="1974683"/>
    <lineage>
        <taxon>Bacteria</taxon>
        <taxon>Candidatus Nealsoniibacteriota</taxon>
    </lineage>
</organism>
<dbReference type="SUPFAM" id="SSF53901">
    <property type="entry name" value="Thiolase-like"/>
    <property type="match status" value="2"/>
</dbReference>
<proteinExistence type="predicted"/>
<comment type="caution">
    <text evidence="3">The sequence shown here is derived from an EMBL/GenBank/DDBJ whole genome shotgun (WGS) entry which is preliminary data.</text>
</comment>
<dbReference type="Gene3D" id="3.40.47.10">
    <property type="match status" value="1"/>
</dbReference>
<dbReference type="InterPro" id="IPR016039">
    <property type="entry name" value="Thiolase-like"/>
</dbReference>
<evidence type="ECO:0000259" key="2">
    <source>
        <dbReference type="Pfam" id="PF22691"/>
    </source>
</evidence>
<dbReference type="CDD" id="cd00829">
    <property type="entry name" value="SCP-x_thiolase"/>
    <property type="match status" value="1"/>
</dbReference>
<feature type="domain" description="Thiolase N-terminal" evidence="1">
    <location>
        <begin position="22"/>
        <end position="196"/>
    </location>
</feature>
<dbReference type="Pfam" id="PF00108">
    <property type="entry name" value="Thiolase_N"/>
    <property type="match status" value="1"/>
</dbReference>
<dbReference type="PANTHER" id="PTHR42870:SF1">
    <property type="entry name" value="NON-SPECIFIC LIPID-TRANSFER PROTEIN-LIKE 2"/>
    <property type="match status" value="1"/>
</dbReference>
<sequence>MAKVYIKGVGMTKFDYSQKFWWQFAYEAAMEALENAGMKISQIDAIFLSAISSAAGPESEHQVHKASMISDLFKINCPIVEVPAVCAGGAVAFWLASNCISKFKNILVLSGERLVESITEVTTDRILAASERILEQTEGLIFPVQKAMVWQQYMQKYEGTMDDLALVAFKNHRNAVSNQKAYFYQRPVTLEEIKNSPVVASPFRLYDCSLSINGGAAVIISQEKTDVELVGSGFATDYILAFLRKDQTHYLASQMAAKQAYEEAKIKPEDVDVAEVHDAFTSEEIIAYEDLGFAPLGKGPELLRKGFFNLDGKLPVNPSGGLKAKGHPISVTGLAQIYEITNQLRGRCGERQVKGAKIGLTHNLGGNGGTVVVYIFRKI</sequence>
<dbReference type="PANTHER" id="PTHR42870">
    <property type="entry name" value="ACETYL-COA C-ACETYLTRANSFERASE"/>
    <property type="match status" value="1"/>
</dbReference>
<gene>
    <name evidence="3" type="ORF">COY72_01320</name>
</gene>
<dbReference type="PIRSF" id="PIRSF000429">
    <property type="entry name" value="Ac-CoA_Ac_transf"/>
    <property type="match status" value="1"/>
</dbReference>
<dbReference type="InterPro" id="IPR002155">
    <property type="entry name" value="Thiolase"/>
</dbReference>
<accession>A0A2M7R7Q2</accession>
<evidence type="ECO:0000259" key="1">
    <source>
        <dbReference type="Pfam" id="PF00108"/>
    </source>
</evidence>
<dbReference type="InterPro" id="IPR020616">
    <property type="entry name" value="Thiolase_N"/>
</dbReference>
<feature type="domain" description="Thiolase C-terminal" evidence="2">
    <location>
        <begin position="244"/>
        <end position="377"/>
    </location>
</feature>
<dbReference type="EMBL" id="PFLX01000035">
    <property type="protein sequence ID" value="PIY90840.1"/>
    <property type="molecule type" value="Genomic_DNA"/>
</dbReference>
<dbReference type="AlphaFoldDB" id="A0A2M7R7Q2"/>
<reference evidence="4" key="1">
    <citation type="submission" date="2017-09" db="EMBL/GenBank/DDBJ databases">
        <title>Depth-based differentiation of microbial function through sediment-hosted aquifers and enrichment of novel symbionts in the deep terrestrial subsurface.</title>
        <authorList>
            <person name="Probst A.J."/>
            <person name="Ladd B."/>
            <person name="Jarett J.K."/>
            <person name="Geller-Mcgrath D.E."/>
            <person name="Sieber C.M.K."/>
            <person name="Emerson J.B."/>
            <person name="Anantharaman K."/>
            <person name="Thomas B.C."/>
            <person name="Malmstrom R."/>
            <person name="Stieglmeier M."/>
            <person name="Klingl A."/>
            <person name="Woyke T."/>
            <person name="Ryan C.M."/>
            <person name="Banfield J.F."/>
        </authorList>
    </citation>
    <scope>NUCLEOTIDE SEQUENCE [LARGE SCALE GENOMIC DNA]</scope>
</reference>
<evidence type="ECO:0000313" key="4">
    <source>
        <dbReference type="Proteomes" id="UP000230055"/>
    </source>
</evidence>
<dbReference type="Pfam" id="PF22691">
    <property type="entry name" value="Thiolase_C_1"/>
    <property type="match status" value="1"/>
</dbReference>
<name>A0A2M7R7Q2_9BACT</name>